<organism evidence="3 4">
    <name type="scientific">Parastrongyloides trichosuri</name>
    <name type="common">Possum-specific nematode worm</name>
    <dbReference type="NCBI Taxonomy" id="131310"/>
    <lineage>
        <taxon>Eukaryota</taxon>
        <taxon>Metazoa</taxon>
        <taxon>Ecdysozoa</taxon>
        <taxon>Nematoda</taxon>
        <taxon>Chromadorea</taxon>
        <taxon>Rhabditida</taxon>
        <taxon>Tylenchina</taxon>
        <taxon>Panagrolaimomorpha</taxon>
        <taxon>Strongyloidoidea</taxon>
        <taxon>Strongyloididae</taxon>
        <taxon>Parastrongyloides</taxon>
    </lineage>
</organism>
<dbReference type="PROSITE" id="PS50055">
    <property type="entry name" value="TYR_PHOSPHATASE_PTP"/>
    <property type="match status" value="1"/>
</dbReference>
<dbReference type="InterPro" id="IPR003595">
    <property type="entry name" value="Tyr_Pase_cat"/>
</dbReference>
<dbReference type="InterPro" id="IPR052782">
    <property type="entry name" value="Oocyte-zygote_transition_reg"/>
</dbReference>
<dbReference type="Gene3D" id="3.90.190.10">
    <property type="entry name" value="Protein tyrosine phosphatase superfamily"/>
    <property type="match status" value="1"/>
</dbReference>
<accession>A0A0N4Z583</accession>
<sequence>MSEHGQTWMECFPIKKSKIQFDKYTVVKVKDDEKLDVGIRMTDYYITDGNKKMYFKLYHYYDWPSKGTPINAWSFLTLYRQTIKKSEDKPILIQCPNGLGWTGCFALIIYTIDNIGKNYYFDLMNNLSIIRSHRNGAIQTEEQLMIAFTVIRDFYIKHVKDNNFDIYRWYGKYYKEFFNENGTGCMIKLIQNMKDKDSVEGFNYEFDKTL</sequence>
<name>A0A0N4Z583_PARTI</name>
<dbReference type="Pfam" id="PF00102">
    <property type="entry name" value="Y_phosphatase"/>
    <property type="match status" value="1"/>
</dbReference>
<dbReference type="Proteomes" id="UP000038045">
    <property type="component" value="Unplaced"/>
</dbReference>
<evidence type="ECO:0000313" key="3">
    <source>
        <dbReference type="Proteomes" id="UP000038045"/>
    </source>
</evidence>
<dbReference type="PRINTS" id="PR00700">
    <property type="entry name" value="PRTYPHPHTASE"/>
</dbReference>
<dbReference type="WBParaSite" id="PTRK_0000218500.1">
    <property type="protein sequence ID" value="PTRK_0000218500.1"/>
    <property type="gene ID" value="PTRK_0000218500"/>
</dbReference>
<dbReference type="SUPFAM" id="SSF52799">
    <property type="entry name" value="(Phosphotyrosine protein) phosphatases II"/>
    <property type="match status" value="1"/>
</dbReference>
<protein>
    <submittedName>
        <fullName evidence="4">Protein tyrosine phosphatase</fullName>
    </submittedName>
</protein>
<dbReference type="InterPro" id="IPR000242">
    <property type="entry name" value="PTP_cat"/>
</dbReference>
<dbReference type="STRING" id="131310.A0A0N4Z583"/>
<feature type="domain" description="Tyrosine-protein phosphatase" evidence="1">
    <location>
        <begin position="6"/>
        <end position="154"/>
    </location>
</feature>
<dbReference type="InterPro" id="IPR000387">
    <property type="entry name" value="Tyr_Pase_dom"/>
</dbReference>
<dbReference type="InterPro" id="IPR029021">
    <property type="entry name" value="Prot-tyrosine_phosphatase-like"/>
</dbReference>
<proteinExistence type="predicted"/>
<evidence type="ECO:0000259" key="1">
    <source>
        <dbReference type="PROSITE" id="PS50055"/>
    </source>
</evidence>
<reference evidence="4" key="1">
    <citation type="submission" date="2017-02" db="UniProtKB">
        <authorList>
            <consortium name="WormBaseParasite"/>
        </authorList>
    </citation>
    <scope>IDENTIFICATION</scope>
</reference>
<dbReference type="PANTHER" id="PTHR46163">
    <property type="entry name" value="TYROSINE-PROTEIN PHOSPHATASE-RELATED"/>
    <property type="match status" value="1"/>
</dbReference>
<dbReference type="AlphaFoldDB" id="A0A0N4Z583"/>
<evidence type="ECO:0000313" key="4">
    <source>
        <dbReference type="WBParaSite" id="PTRK_0000218500.1"/>
    </source>
</evidence>
<feature type="domain" description="Tyrosine specific protein phosphatases" evidence="2">
    <location>
        <begin position="73"/>
        <end position="145"/>
    </location>
</feature>
<dbReference type="SMART" id="SM00404">
    <property type="entry name" value="PTPc_motif"/>
    <property type="match status" value="1"/>
</dbReference>
<evidence type="ECO:0000259" key="2">
    <source>
        <dbReference type="PROSITE" id="PS50056"/>
    </source>
</evidence>
<dbReference type="SMART" id="SM00194">
    <property type="entry name" value="PTPc"/>
    <property type="match status" value="1"/>
</dbReference>
<dbReference type="PROSITE" id="PS50056">
    <property type="entry name" value="TYR_PHOSPHATASE_2"/>
    <property type="match status" value="1"/>
</dbReference>
<dbReference type="GO" id="GO:0004725">
    <property type="term" value="F:protein tyrosine phosphatase activity"/>
    <property type="evidence" value="ECO:0007669"/>
    <property type="project" value="InterPro"/>
</dbReference>
<keyword evidence="3" id="KW-1185">Reference proteome</keyword>